<dbReference type="InterPro" id="IPR053812">
    <property type="entry name" value="HTH_Sigma70_ECF-like"/>
</dbReference>
<keyword evidence="3" id="KW-0731">Sigma factor</keyword>
<name>A0A5D4XTJ6_9GAMM</name>
<dbReference type="GO" id="GO:0006352">
    <property type="term" value="P:DNA-templated transcription initiation"/>
    <property type="evidence" value="ECO:0007669"/>
    <property type="project" value="InterPro"/>
</dbReference>
<organism evidence="6 7">
    <name type="scientific">Luteimonas viscosa</name>
    <dbReference type="NCBI Taxonomy" id="1132694"/>
    <lineage>
        <taxon>Bacteria</taxon>
        <taxon>Pseudomonadati</taxon>
        <taxon>Pseudomonadota</taxon>
        <taxon>Gammaproteobacteria</taxon>
        <taxon>Lysobacterales</taxon>
        <taxon>Lysobacteraceae</taxon>
        <taxon>Luteimonas</taxon>
    </lineage>
</organism>
<dbReference type="Gene3D" id="1.10.10.10">
    <property type="entry name" value="Winged helix-like DNA-binding domain superfamily/Winged helix DNA-binding domain"/>
    <property type="match status" value="1"/>
</dbReference>
<dbReference type="InterPro" id="IPR013324">
    <property type="entry name" value="RNA_pol_sigma_r3/r4-like"/>
</dbReference>
<dbReference type="InterPro" id="IPR013325">
    <property type="entry name" value="RNA_pol_sigma_r2"/>
</dbReference>
<dbReference type="SUPFAM" id="SSF88946">
    <property type="entry name" value="Sigma2 domain of RNA polymerase sigma factors"/>
    <property type="match status" value="1"/>
</dbReference>
<dbReference type="PANTHER" id="PTHR43133:SF39">
    <property type="entry name" value="SIMILAR TO RNA POLYMERASE SIGMA-E FACTOR"/>
    <property type="match status" value="1"/>
</dbReference>
<dbReference type="SUPFAM" id="SSF88659">
    <property type="entry name" value="Sigma3 and sigma4 domains of RNA polymerase sigma factors"/>
    <property type="match status" value="1"/>
</dbReference>
<keyword evidence="7" id="KW-1185">Reference proteome</keyword>
<evidence type="ECO:0000259" key="5">
    <source>
        <dbReference type="Pfam" id="PF07638"/>
    </source>
</evidence>
<proteinExistence type="inferred from homology"/>
<keyword evidence="4" id="KW-0804">Transcription</keyword>
<dbReference type="AlphaFoldDB" id="A0A5D4XTJ6"/>
<evidence type="ECO:0000256" key="2">
    <source>
        <dbReference type="ARBA" id="ARBA00023015"/>
    </source>
</evidence>
<gene>
    <name evidence="6" type="ORF">FZO89_11775</name>
</gene>
<dbReference type="InterPro" id="IPR011517">
    <property type="entry name" value="RNA_pol_sigma70_ECF-like"/>
</dbReference>
<dbReference type="Proteomes" id="UP000324973">
    <property type="component" value="Unassembled WGS sequence"/>
</dbReference>
<comment type="caution">
    <text evidence="6">The sequence shown here is derived from an EMBL/GenBank/DDBJ whole genome shotgun (WGS) entry which is preliminary data.</text>
</comment>
<dbReference type="InterPro" id="IPR036388">
    <property type="entry name" value="WH-like_DNA-bd_sf"/>
</dbReference>
<dbReference type="EMBL" id="VTFT01000001">
    <property type="protein sequence ID" value="TYT26881.1"/>
    <property type="molecule type" value="Genomic_DNA"/>
</dbReference>
<comment type="similarity">
    <text evidence="1">Belongs to the sigma-70 factor family. ECF subfamily.</text>
</comment>
<dbReference type="NCBIfam" id="TIGR02999">
    <property type="entry name" value="Sig-70_X6"/>
    <property type="match status" value="1"/>
</dbReference>
<dbReference type="Pfam" id="PF07638">
    <property type="entry name" value="Sigma70_ECF"/>
    <property type="match status" value="1"/>
</dbReference>
<evidence type="ECO:0000256" key="3">
    <source>
        <dbReference type="ARBA" id="ARBA00023082"/>
    </source>
</evidence>
<dbReference type="PANTHER" id="PTHR43133">
    <property type="entry name" value="RNA POLYMERASE ECF-TYPE SIGMA FACTO"/>
    <property type="match status" value="1"/>
</dbReference>
<evidence type="ECO:0000256" key="4">
    <source>
        <dbReference type="ARBA" id="ARBA00023163"/>
    </source>
</evidence>
<dbReference type="InterPro" id="IPR039425">
    <property type="entry name" value="RNA_pol_sigma-70-like"/>
</dbReference>
<evidence type="ECO:0000313" key="6">
    <source>
        <dbReference type="EMBL" id="TYT26881.1"/>
    </source>
</evidence>
<sequence length="199" mass="22847">MRDPFFETMDQSLHDLLVAYRKGEPDALGKLMPLVYEDLRRLARRQVRQWPNLTLDTTGVVHEAYLKLARQHTLDASDRAHFLAICSQAMRQFIVDHARQKRADKRGANVVLHNIEDLDIPVQGEADELLLIDQALRGLADASPRLVRVFECRFFAGLSEAETMEALGLPLRTVQRDWMRARAWVKDMLSGQQPLPARH</sequence>
<keyword evidence="2" id="KW-0805">Transcription regulation</keyword>
<dbReference type="GO" id="GO:0016987">
    <property type="term" value="F:sigma factor activity"/>
    <property type="evidence" value="ECO:0007669"/>
    <property type="project" value="UniProtKB-KW"/>
</dbReference>
<evidence type="ECO:0000256" key="1">
    <source>
        <dbReference type="ARBA" id="ARBA00010641"/>
    </source>
</evidence>
<evidence type="ECO:0000313" key="7">
    <source>
        <dbReference type="Proteomes" id="UP000324973"/>
    </source>
</evidence>
<accession>A0A5D4XTJ6</accession>
<dbReference type="RefSeq" id="WP_149103434.1">
    <property type="nucleotide sequence ID" value="NZ_VTFT01000001.1"/>
</dbReference>
<reference evidence="6 7" key="1">
    <citation type="submission" date="2019-08" db="EMBL/GenBank/DDBJ databases">
        <title>Luteimonas viscosus sp. nov., isolated from soil of a sunflower field.</title>
        <authorList>
            <person name="Jianli Z."/>
            <person name="Ying Z."/>
        </authorList>
    </citation>
    <scope>NUCLEOTIDE SEQUENCE [LARGE SCALE GENOMIC DNA]</scope>
    <source>
        <strain evidence="6 7">XBU10</strain>
    </source>
</reference>
<dbReference type="NCBIfam" id="TIGR02937">
    <property type="entry name" value="sigma70-ECF"/>
    <property type="match status" value="1"/>
</dbReference>
<feature type="domain" description="RNA polymerase sigma-70 ECF-like HTH" evidence="5">
    <location>
        <begin position="12"/>
        <end position="189"/>
    </location>
</feature>
<dbReference type="OrthoDB" id="128473at2"/>
<dbReference type="InterPro" id="IPR014284">
    <property type="entry name" value="RNA_pol_sigma-70_dom"/>
</dbReference>
<protein>
    <submittedName>
        <fullName evidence="6">Sigma-70 family RNA polymerase sigma factor</fullName>
    </submittedName>
</protein>